<dbReference type="WBParaSite" id="Hba_12322">
    <property type="protein sequence ID" value="Hba_12322"/>
    <property type="gene ID" value="Hba_12322"/>
</dbReference>
<proteinExistence type="predicted"/>
<evidence type="ECO:0000256" key="1">
    <source>
        <dbReference type="SAM" id="Coils"/>
    </source>
</evidence>
<dbReference type="AlphaFoldDB" id="A0A1I7X4L0"/>
<organism evidence="2 3">
    <name type="scientific">Heterorhabditis bacteriophora</name>
    <name type="common">Entomopathogenic nematode worm</name>
    <dbReference type="NCBI Taxonomy" id="37862"/>
    <lineage>
        <taxon>Eukaryota</taxon>
        <taxon>Metazoa</taxon>
        <taxon>Ecdysozoa</taxon>
        <taxon>Nematoda</taxon>
        <taxon>Chromadorea</taxon>
        <taxon>Rhabditida</taxon>
        <taxon>Rhabditina</taxon>
        <taxon>Rhabditomorpha</taxon>
        <taxon>Strongyloidea</taxon>
        <taxon>Heterorhabditidae</taxon>
        <taxon>Heterorhabditis</taxon>
    </lineage>
</organism>
<name>A0A1I7X4L0_HETBA</name>
<keyword evidence="1" id="KW-0175">Coiled coil</keyword>
<keyword evidence="2" id="KW-1185">Reference proteome</keyword>
<sequence>MKSFEEKSEKERLEQIRERARAEKLRVARERSIKERERRENEREKHLLDEQLKLIEERAKERKMSITKKHENPDRVRVQQNTQEVKNIVINAVCRKEYSKRFILDSIFTFFKVQKRSHVLDDLNCTALCEELQGQFVYYDYFSGYIMSDDEGDIDCQYMNSQKSISKAPSPHRRLSATIPVKAMSNTSIQFEPNELITSTPLIEKRCVQFRTERTLSIKIFWLKSLSLFSARPTRNKSGLRAETNVILKVPPKRQLSGGRGGKRRGKKK</sequence>
<evidence type="ECO:0000313" key="2">
    <source>
        <dbReference type="Proteomes" id="UP000095283"/>
    </source>
</evidence>
<reference evidence="3" key="1">
    <citation type="submission" date="2016-11" db="UniProtKB">
        <authorList>
            <consortium name="WormBaseParasite"/>
        </authorList>
    </citation>
    <scope>IDENTIFICATION</scope>
</reference>
<evidence type="ECO:0000313" key="3">
    <source>
        <dbReference type="WBParaSite" id="Hba_12322"/>
    </source>
</evidence>
<feature type="coiled-coil region" evidence="1">
    <location>
        <begin position="3"/>
        <end position="58"/>
    </location>
</feature>
<dbReference type="Proteomes" id="UP000095283">
    <property type="component" value="Unplaced"/>
</dbReference>
<protein>
    <submittedName>
        <fullName evidence="3">Inner centromere protein A</fullName>
    </submittedName>
</protein>
<accession>A0A1I7X4L0</accession>